<evidence type="ECO:0000313" key="8">
    <source>
        <dbReference type="Proteomes" id="UP001500752"/>
    </source>
</evidence>
<organism evidence="7 8">
    <name type="scientific">Arthrobacter ginkgonis</name>
    <dbReference type="NCBI Taxonomy" id="1630594"/>
    <lineage>
        <taxon>Bacteria</taxon>
        <taxon>Bacillati</taxon>
        <taxon>Actinomycetota</taxon>
        <taxon>Actinomycetes</taxon>
        <taxon>Micrococcales</taxon>
        <taxon>Micrococcaceae</taxon>
        <taxon>Arthrobacter</taxon>
    </lineage>
</organism>
<evidence type="ECO:0000313" key="7">
    <source>
        <dbReference type="EMBL" id="GAA3701012.1"/>
    </source>
</evidence>
<comment type="cofactor">
    <cofactor evidence="6">
        <name>Mg(2+)</name>
        <dbReference type="ChEBI" id="CHEBI:18420"/>
    </cofactor>
</comment>
<dbReference type="Gene3D" id="3.40.50.1000">
    <property type="entry name" value="HAD superfamily/HAD-like"/>
    <property type="match status" value="1"/>
</dbReference>
<protein>
    <recommendedName>
        <fullName evidence="6">Trehalose 6-phosphate phosphatase</fullName>
        <ecNumber evidence="6">3.1.3.12</ecNumber>
    </recommendedName>
</protein>
<dbReference type="InterPro" id="IPR023214">
    <property type="entry name" value="HAD_sf"/>
</dbReference>
<keyword evidence="6" id="KW-0460">Magnesium</keyword>
<evidence type="ECO:0000256" key="1">
    <source>
        <dbReference type="ARBA" id="ARBA00000500"/>
    </source>
</evidence>
<dbReference type="Proteomes" id="UP001500752">
    <property type="component" value="Unassembled WGS sequence"/>
</dbReference>
<reference evidence="8" key="1">
    <citation type="journal article" date="2019" name="Int. J. Syst. Evol. Microbiol.">
        <title>The Global Catalogue of Microorganisms (GCM) 10K type strain sequencing project: providing services to taxonomists for standard genome sequencing and annotation.</title>
        <authorList>
            <consortium name="The Broad Institute Genomics Platform"/>
            <consortium name="The Broad Institute Genome Sequencing Center for Infectious Disease"/>
            <person name="Wu L."/>
            <person name="Ma J."/>
        </authorList>
    </citation>
    <scope>NUCLEOTIDE SEQUENCE [LARGE SCALE GENOMIC DNA]</scope>
    <source>
        <strain evidence="8">JCM 30742</strain>
    </source>
</reference>
<evidence type="ECO:0000256" key="5">
    <source>
        <dbReference type="ARBA" id="ARBA00024179"/>
    </source>
</evidence>
<dbReference type="Pfam" id="PF02358">
    <property type="entry name" value="Trehalose_PPase"/>
    <property type="match status" value="1"/>
</dbReference>
<evidence type="ECO:0000256" key="2">
    <source>
        <dbReference type="ARBA" id="ARBA00005199"/>
    </source>
</evidence>
<dbReference type="InterPro" id="IPR044651">
    <property type="entry name" value="OTSB-like"/>
</dbReference>
<name>A0ABP7D5P9_9MICC</name>
<sequence>MPSAHAALYDAIEGLADVPLLLVAMDFDGTMSPIVPRPEDARPLPAAAAALEALAELPGTTTAILSGRDLASLRRVASPGPETLLVGSHGAERWAPERFHADGSDVVLDVRQVRLLETVRSRFAAVAAGCPGAALEAKPAGVVLHVREADPAAWGPTLAAGRAELEDVEGVTLKDGKAVLEASVVRADKGSGLDWLREVVDASAVLFAGDDLTDEEAFARLHPGDIGVKVGPGPTRAQYRMDGPGAVPGLLRAVLDVRA</sequence>
<evidence type="ECO:0000256" key="4">
    <source>
        <dbReference type="ARBA" id="ARBA00022801"/>
    </source>
</evidence>
<dbReference type="Gene3D" id="3.30.70.1020">
    <property type="entry name" value="Trehalose-6-phosphate phosphatase related protein, domain 2"/>
    <property type="match status" value="1"/>
</dbReference>
<keyword evidence="6" id="KW-0479">Metal-binding</keyword>
<comment type="catalytic activity">
    <reaction evidence="1 6">
        <text>alpha,alpha-trehalose 6-phosphate + H2O = alpha,alpha-trehalose + phosphate</text>
        <dbReference type="Rhea" id="RHEA:23420"/>
        <dbReference type="ChEBI" id="CHEBI:15377"/>
        <dbReference type="ChEBI" id="CHEBI:16551"/>
        <dbReference type="ChEBI" id="CHEBI:43474"/>
        <dbReference type="ChEBI" id="CHEBI:58429"/>
        <dbReference type="EC" id="3.1.3.12"/>
    </reaction>
</comment>
<dbReference type="InterPro" id="IPR003337">
    <property type="entry name" value="Trehalose_PPase"/>
</dbReference>
<keyword evidence="8" id="KW-1185">Reference proteome</keyword>
<dbReference type="InterPro" id="IPR036412">
    <property type="entry name" value="HAD-like_sf"/>
</dbReference>
<dbReference type="InterPro" id="IPR006379">
    <property type="entry name" value="HAD-SF_hydro_IIB"/>
</dbReference>
<comment type="similarity">
    <text evidence="3 6">Belongs to the trehalose phosphatase family.</text>
</comment>
<evidence type="ECO:0000256" key="6">
    <source>
        <dbReference type="RuleBase" id="RU361117"/>
    </source>
</evidence>
<dbReference type="PANTHER" id="PTHR43768">
    <property type="entry name" value="TREHALOSE 6-PHOSPHATE PHOSPHATASE"/>
    <property type="match status" value="1"/>
</dbReference>
<dbReference type="PANTHER" id="PTHR43768:SF3">
    <property type="entry name" value="TREHALOSE 6-PHOSPHATE PHOSPHATASE"/>
    <property type="match status" value="1"/>
</dbReference>
<dbReference type="SUPFAM" id="SSF56784">
    <property type="entry name" value="HAD-like"/>
    <property type="match status" value="1"/>
</dbReference>
<comment type="caution">
    <text evidence="7">The sequence shown here is derived from an EMBL/GenBank/DDBJ whole genome shotgun (WGS) entry which is preliminary data.</text>
</comment>
<dbReference type="NCBIfam" id="TIGR00685">
    <property type="entry name" value="T6PP"/>
    <property type="match status" value="1"/>
</dbReference>
<dbReference type="NCBIfam" id="TIGR01484">
    <property type="entry name" value="HAD-SF-IIB"/>
    <property type="match status" value="1"/>
</dbReference>
<dbReference type="EMBL" id="BAABEO010000033">
    <property type="protein sequence ID" value="GAA3701012.1"/>
    <property type="molecule type" value="Genomic_DNA"/>
</dbReference>
<dbReference type="EC" id="3.1.3.12" evidence="6"/>
<comment type="pathway">
    <text evidence="2 6">Glycan biosynthesis; trehalose biosynthesis.</text>
</comment>
<keyword evidence="4 6" id="KW-0378">Hydrolase</keyword>
<comment type="function">
    <text evidence="5 6">Removes the phosphate from trehalose 6-phosphate to produce free trehalose.</text>
</comment>
<gene>
    <name evidence="7" type="primary">otsB</name>
    <name evidence="7" type="ORF">GCM10023081_41900</name>
</gene>
<dbReference type="RefSeq" id="WP_345153966.1">
    <property type="nucleotide sequence ID" value="NZ_BAABEO010000033.1"/>
</dbReference>
<proteinExistence type="inferred from homology"/>
<evidence type="ECO:0000256" key="3">
    <source>
        <dbReference type="ARBA" id="ARBA00008770"/>
    </source>
</evidence>
<accession>A0ABP7D5P9</accession>